<evidence type="ECO:0000313" key="5">
    <source>
        <dbReference type="Proteomes" id="UP000650424"/>
    </source>
</evidence>
<evidence type="ECO:0000256" key="1">
    <source>
        <dbReference type="SAM" id="Coils"/>
    </source>
</evidence>
<evidence type="ECO:0000256" key="2">
    <source>
        <dbReference type="SAM" id="MobiDB-lite"/>
    </source>
</evidence>
<feature type="compositionally biased region" description="Acidic residues" evidence="2">
    <location>
        <begin position="1"/>
        <end position="17"/>
    </location>
</feature>
<feature type="transmembrane region" description="Helical" evidence="3">
    <location>
        <begin position="28"/>
        <end position="48"/>
    </location>
</feature>
<accession>A0ABR6ZXI7</accession>
<proteinExistence type="predicted"/>
<keyword evidence="5" id="KW-1185">Reference proteome</keyword>
<evidence type="ECO:0000313" key="4">
    <source>
        <dbReference type="EMBL" id="MBC3920584.1"/>
    </source>
</evidence>
<gene>
    <name evidence="4" type="ORF">H8L32_24175</name>
</gene>
<dbReference type="Pfam" id="PF14235">
    <property type="entry name" value="DUF4337"/>
    <property type="match status" value="1"/>
</dbReference>
<keyword evidence="3" id="KW-0812">Transmembrane</keyword>
<comment type="caution">
    <text evidence="4">The sequence shown here is derived from an EMBL/GenBank/DDBJ whole genome shotgun (WGS) entry which is preliminary data.</text>
</comment>
<reference evidence="4 5" key="1">
    <citation type="submission" date="2020-08" db="EMBL/GenBank/DDBJ databases">
        <title>Novel species isolated from subtropical streams in China.</title>
        <authorList>
            <person name="Lu H."/>
        </authorList>
    </citation>
    <scope>NUCLEOTIDE SEQUENCE [LARGE SCALE GENOMIC DNA]</scope>
    <source>
        <strain evidence="4 5">CY18W</strain>
    </source>
</reference>
<organism evidence="4 5">
    <name type="scientific">Undibacterium hunanense</name>
    <dbReference type="NCBI Taxonomy" id="2762292"/>
    <lineage>
        <taxon>Bacteria</taxon>
        <taxon>Pseudomonadati</taxon>
        <taxon>Pseudomonadota</taxon>
        <taxon>Betaproteobacteria</taxon>
        <taxon>Burkholderiales</taxon>
        <taxon>Oxalobacteraceae</taxon>
        <taxon>Undibacterium</taxon>
    </lineage>
</organism>
<evidence type="ECO:0000256" key="3">
    <source>
        <dbReference type="SAM" id="Phobius"/>
    </source>
</evidence>
<keyword evidence="1" id="KW-0175">Coiled coil</keyword>
<dbReference type="InterPro" id="IPR025570">
    <property type="entry name" value="DUF4337"/>
</dbReference>
<protein>
    <submittedName>
        <fullName evidence="4">DUF4337 domain-containing protein</fullName>
    </submittedName>
</protein>
<dbReference type="RefSeq" id="WP_186950248.1">
    <property type="nucleotide sequence ID" value="NZ_JACOGF010000017.1"/>
</dbReference>
<name>A0ABR6ZXI7_9BURK</name>
<feature type="region of interest" description="Disordered" evidence="2">
    <location>
        <begin position="1"/>
        <end position="20"/>
    </location>
</feature>
<dbReference type="EMBL" id="JACOGF010000017">
    <property type="protein sequence ID" value="MBC3920584.1"/>
    <property type="molecule type" value="Genomic_DNA"/>
</dbReference>
<keyword evidence="3" id="KW-1133">Transmembrane helix</keyword>
<feature type="transmembrane region" description="Helical" evidence="3">
    <location>
        <begin position="170"/>
        <end position="192"/>
    </location>
</feature>
<sequence length="204" mass="22971">MEVDPMETVEQLTEEQEENKQHRVNQHLNILVAITVALLATFMGICKVKDDNIVQAMQQSQANKIDHWAFYQARNIREEVAKATELQLRLSSKNAPAEQQAEYLAAIDSYSKLAKEQREKKEELKKQAEQDQVDYDNANYKDDQFDLSDALLAIAISLLAVTALTKQKWLYYLALVPTGFGVLMGVAGLLGLHIHPDALVAMLS</sequence>
<dbReference type="Proteomes" id="UP000650424">
    <property type="component" value="Unassembled WGS sequence"/>
</dbReference>
<feature type="transmembrane region" description="Helical" evidence="3">
    <location>
        <begin position="147"/>
        <end position="164"/>
    </location>
</feature>
<feature type="coiled-coil region" evidence="1">
    <location>
        <begin position="107"/>
        <end position="141"/>
    </location>
</feature>
<keyword evidence="3" id="KW-0472">Membrane</keyword>